<dbReference type="GO" id="GO:0016787">
    <property type="term" value="F:hydrolase activity"/>
    <property type="evidence" value="ECO:0007669"/>
    <property type="project" value="UniProtKB-KW"/>
</dbReference>
<dbReference type="AlphaFoldDB" id="A0A2C9ZJQ2"/>
<gene>
    <name evidence="4" type="ORF">CA982_01070</name>
</gene>
<dbReference type="PANTHER" id="PTHR43046:SF2">
    <property type="entry name" value="8-OXO-DGTP DIPHOSPHATASE-RELATED"/>
    <property type="match status" value="1"/>
</dbReference>
<dbReference type="EMBL" id="NGFO01000001">
    <property type="protein sequence ID" value="OUC80975.1"/>
    <property type="molecule type" value="Genomic_DNA"/>
</dbReference>
<dbReference type="Gene3D" id="3.90.79.10">
    <property type="entry name" value="Nucleoside Triphosphate Pyrophosphohydrolase"/>
    <property type="match status" value="1"/>
</dbReference>
<evidence type="ECO:0000313" key="5">
    <source>
        <dbReference type="Proteomes" id="UP000194632"/>
    </source>
</evidence>
<sequence length="150" mass="16041">MVLIGTRVYSGAVTNEDIAVGAVVFYDAVGRILTVRKTNTRLFMLPGGKIADSESPLDAAVREVAEELEVTLDPAKLTILGSFTAPAANEPGQRVVATVYQYPETPNARPAAEIAEVQWLNPERHAGLIAPLLRDEVFPALACRAPKATS</sequence>
<organism evidence="4 5">
    <name type="scientific">Gordonia lacunae</name>
    <dbReference type="NCBI Taxonomy" id="417102"/>
    <lineage>
        <taxon>Bacteria</taxon>
        <taxon>Bacillati</taxon>
        <taxon>Actinomycetota</taxon>
        <taxon>Actinomycetes</taxon>
        <taxon>Mycobacteriales</taxon>
        <taxon>Gordoniaceae</taxon>
        <taxon>Gordonia</taxon>
    </lineage>
</organism>
<dbReference type="CDD" id="cd04690">
    <property type="entry name" value="NUDIX_Hydrolase"/>
    <property type="match status" value="1"/>
</dbReference>
<reference evidence="4 5" key="1">
    <citation type="submission" date="2017-05" db="EMBL/GenBank/DDBJ databases">
        <title>Biotechnological potential of actinobacteria isolated from South African environments.</title>
        <authorList>
            <person name="Le Roes-Hill M."/>
            <person name="Prins A."/>
            <person name="Durrell K.A."/>
        </authorList>
    </citation>
    <scope>NUCLEOTIDE SEQUENCE [LARGE SCALE GENOMIC DNA]</scope>
    <source>
        <strain evidence="4">BS2</strain>
    </source>
</reference>
<accession>A0A2C9ZJQ2</accession>
<dbReference type="OrthoDB" id="67499at2"/>
<dbReference type="Proteomes" id="UP000194632">
    <property type="component" value="Unassembled WGS sequence"/>
</dbReference>
<dbReference type="Pfam" id="PF00293">
    <property type="entry name" value="NUDIX"/>
    <property type="match status" value="1"/>
</dbReference>
<name>A0A2C9ZJQ2_9ACTN</name>
<dbReference type="RefSeq" id="WP_086533485.1">
    <property type="nucleotide sequence ID" value="NZ_NGFO01000001.1"/>
</dbReference>
<dbReference type="PROSITE" id="PS51462">
    <property type="entry name" value="NUDIX"/>
    <property type="match status" value="1"/>
</dbReference>
<dbReference type="STRING" id="417102.CA982_01070"/>
<dbReference type="SUPFAM" id="SSF55811">
    <property type="entry name" value="Nudix"/>
    <property type="match status" value="1"/>
</dbReference>
<keyword evidence="5" id="KW-1185">Reference proteome</keyword>
<keyword evidence="2" id="KW-0378">Hydrolase</keyword>
<protein>
    <recommendedName>
        <fullName evidence="3">Nudix hydrolase domain-containing protein</fullName>
    </recommendedName>
</protein>
<evidence type="ECO:0000259" key="3">
    <source>
        <dbReference type="PROSITE" id="PS51462"/>
    </source>
</evidence>
<feature type="domain" description="Nudix hydrolase" evidence="3">
    <location>
        <begin position="15"/>
        <end position="142"/>
    </location>
</feature>
<evidence type="ECO:0000256" key="2">
    <source>
        <dbReference type="ARBA" id="ARBA00022801"/>
    </source>
</evidence>
<proteinExistence type="predicted"/>
<comment type="cofactor">
    <cofactor evidence="1">
        <name>Mg(2+)</name>
        <dbReference type="ChEBI" id="CHEBI:18420"/>
    </cofactor>
</comment>
<dbReference type="InterPro" id="IPR000086">
    <property type="entry name" value="NUDIX_hydrolase_dom"/>
</dbReference>
<evidence type="ECO:0000256" key="1">
    <source>
        <dbReference type="ARBA" id="ARBA00001946"/>
    </source>
</evidence>
<dbReference type="InterPro" id="IPR015797">
    <property type="entry name" value="NUDIX_hydrolase-like_dom_sf"/>
</dbReference>
<dbReference type="PANTHER" id="PTHR43046">
    <property type="entry name" value="GDP-MANNOSE MANNOSYL HYDROLASE"/>
    <property type="match status" value="1"/>
</dbReference>
<evidence type="ECO:0000313" key="4">
    <source>
        <dbReference type="EMBL" id="OUC80975.1"/>
    </source>
</evidence>
<comment type="caution">
    <text evidence="4">The sequence shown here is derived from an EMBL/GenBank/DDBJ whole genome shotgun (WGS) entry which is preliminary data.</text>
</comment>